<evidence type="ECO:0000313" key="2">
    <source>
        <dbReference type="Proteomes" id="UP001529510"/>
    </source>
</evidence>
<reference evidence="1 2" key="1">
    <citation type="submission" date="2024-05" db="EMBL/GenBank/DDBJ databases">
        <title>Genome sequencing and assembly of Indian major carp, Cirrhinus mrigala (Hamilton, 1822).</title>
        <authorList>
            <person name="Mohindra V."/>
            <person name="Chowdhury L.M."/>
            <person name="Lal K."/>
            <person name="Jena J.K."/>
        </authorList>
    </citation>
    <scope>NUCLEOTIDE SEQUENCE [LARGE SCALE GENOMIC DNA]</scope>
    <source>
        <strain evidence="1">CM1030</strain>
        <tissue evidence="1">Blood</tissue>
    </source>
</reference>
<keyword evidence="2" id="KW-1185">Reference proteome</keyword>
<proteinExistence type="predicted"/>
<dbReference type="EMBL" id="JAMKFB020000024">
    <property type="protein sequence ID" value="KAL0156935.1"/>
    <property type="molecule type" value="Genomic_DNA"/>
</dbReference>
<gene>
    <name evidence="1" type="ORF">M9458_048181</name>
</gene>
<dbReference type="AlphaFoldDB" id="A0ABD0N467"/>
<accession>A0ABD0N467</accession>
<sequence length="79" mass="8833">MEQRRPRRSRALPTHLRGFLVEGISSIQEASVIRLDHTYSCMSSTAHRPNGLEERYLKNAADLPNIRPAASVSSVDVCL</sequence>
<feature type="non-terminal residue" evidence="1">
    <location>
        <position position="79"/>
    </location>
</feature>
<comment type="caution">
    <text evidence="1">The sequence shown here is derived from an EMBL/GenBank/DDBJ whole genome shotgun (WGS) entry which is preliminary data.</text>
</comment>
<organism evidence="1 2">
    <name type="scientific">Cirrhinus mrigala</name>
    <name type="common">Mrigala</name>
    <dbReference type="NCBI Taxonomy" id="683832"/>
    <lineage>
        <taxon>Eukaryota</taxon>
        <taxon>Metazoa</taxon>
        <taxon>Chordata</taxon>
        <taxon>Craniata</taxon>
        <taxon>Vertebrata</taxon>
        <taxon>Euteleostomi</taxon>
        <taxon>Actinopterygii</taxon>
        <taxon>Neopterygii</taxon>
        <taxon>Teleostei</taxon>
        <taxon>Ostariophysi</taxon>
        <taxon>Cypriniformes</taxon>
        <taxon>Cyprinidae</taxon>
        <taxon>Labeoninae</taxon>
        <taxon>Labeonini</taxon>
        <taxon>Cirrhinus</taxon>
    </lineage>
</organism>
<evidence type="ECO:0000313" key="1">
    <source>
        <dbReference type="EMBL" id="KAL0156935.1"/>
    </source>
</evidence>
<dbReference type="Proteomes" id="UP001529510">
    <property type="component" value="Unassembled WGS sequence"/>
</dbReference>
<name>A0ABD0N467_CIRMR</name>
<protein>
    <submittedName>
        <fullName evidence="1">Uncharacterized protein</fullName>
    </submittedName>
</protein>